<dbReference type="PANTHER" id="PTHR42877:SF4">
    <property type="entry name" value="FAD_NAD(P)-BINDING DOMAIN-CONTAINING PROTEIN-RELATED"/>
    <property type="match status" value="1"/>
</dbReference>
<dbReference type="Proteomes" id="UP000520767">
    <property type="component" value="Unassembled WGS sequence"/>
</dbReference>
<gene>
    <name evidence="5" type="ORF">FHR82_002416</name>
</gene>
<evidence type="ECO:0000256" key="1">
    <source>
        <dbReference type="ARBA" id="ARBA00010139"/>
    </source>
</evidence>
<keyword evidence="3" id="KW-0274">FAD</keyword>
<keyword evidence="2" id="KW-0285">Flavoprotein</keyword>
<dbReference type="GO" id="GO:0004499">
    <property type="term" value="F:N,N-dimethylaniline monooxygenase activity"/>
    <property type="evidence" value="ECO:0007669"/>
    <property type="project" value="InterPro"/>
</dbReference>
<dbReference type="GO" id="GO:0050660">
    <property type="term" value="F:flavin adenine dinucleotide binding"/>
    <property type="evidence" value="ECO:0007669"/>
    <property type="project" value="InterPro"/>
</dbReference>
<proteinExistence type="inferred from homology"/>
<evidence type="ECO:0000256" key="4">
    <source>
        <dbReference type="ARBA" id="ARBA00023002"/>
    </source>
</evidence>
<sequence>MGPPFEVAVIGAGIAGLFLADELRRRGICHTVYEQAREVGGTWRDNTYPGLYVDVVTRGYELPFARGRRWSRRYAPGREIQDYLVRLARGRRIVEHVRFGCEIRAARYDGGRWVLDAADGRTFTADVVVSATGFLRVPVLPSITGRDSFAGPAFHSACWDHSVELDGRRVGVIGAGSSGVQIVTELGMRGVEVTHFIRRPQWIMVRPNPAISWWERMVPALPGAGRLWDRRLRAMKVRAEGGEGWRLAPGPERDGMRRRYLAELARQVRDPGLRARLTPDEEVGCRRIPKSEHFYQVLQRPNVTPVTGPLTRITPAGVIDGDGRAHDLDVLVFATGFDSHAYMRPMRVEGISGVTVDELWADGVYSYRGVALPGMPNLFLLNGPFAPVNVVPAPAILADEVGYLLRLLDVIRARRVALAPTTAATLRFCDTVREALPNTTFVACSSWFTDRAGLPIVWPWTGAAHTELFAELSLDDFALFPVGAAADR</sequence>
<dbReference type="Pfam" id="PF00743">
    <property type="entry name" value="FMO-like"/>
    <property type="match status" value="1"/>
</dbReference>
<name>A0A7W7Q3U0_9PSEU</name>
<dbReference type="PRINTS" id="PR00419">
    <property type="entry name" value="ADXRDTASE"/>
</dbReference>
<protein>
    <submittedName>
        <fullName evidence="5">Cation diffusion facilitator CzcD-associated flavoprotein CzcO</fullName>
    </submittedName>
</protein>
<dbReference type="Gene3D" id="3.50.50.60">
    <property type="entry name" value="FAD/NAD(P)-binding domain"/>
    <property type="match status" value="2"/>
</dbReference>
<dbReference type="GO" id="GO:0050661">
    <property type="term" value="F:NADP binding"/>
    <property type="evidence" value="ECO:0007669"/>
    <property type="project" value="InterPro"/>
</dbReference>
<organism evidence="5 6">
    <name type="scientific">Actinophytocola algeriensis</name>
    <dbReference type="NCBI Taxonomy" id="1768010"/>
    <lineage>
        <taxon>Bacteria</taxon>
        <taxon>Bacillati</taxon>
        <taxon>Actinomycetota</taxon>
        <taxon>Actinomycetes</taxon>
        <taxon>Pseudonocardiales</taxon>
        <taxon>Pseudonocardiaceae</taxon>
    </lineage>
</organism>
<accession>A0A7W7Q3U0</accession>
<evidence type="ECO:0000256" key="2">
    <source>
        <dbReference type="ARBA" id="ARBA00022630"/>
    </source>
</evidence>
<comment type="caution">
    <text evidence="5">The sequence shown here is derived from an EMBL/GenBank/DDBJ whole genome shotgun (WGS) entry which is preliminary data.</text>
</comment>
<keyword evidence="4" id="KW-0560">Oxidoreductase</keyword>
<dbReference type="PANTHER" id="PTHR42877">
    <property type="entry name" value="L-ORNITHINE N(5)-MONOOXYGENASE-RELATED"/>
    <property type="match status" value="1"/>
</dbReference>
<evidence type="ECO:0000313" key="6">
    <source>
        <dbReference type="Proteomes" id="UP000520767"/>
    </source>
</evidence>
<dbReference type="InterPro" id="IPR036188">
    <property type="entry name" value="FAD/NAD-bd_sf"/>
</dbReference>
<reference evidence="5 6" key="1">
    <citation type="submission" date="2020-08" db="EMBL/GenBank/DDBJ databases">
        <title>Genomic Encyclopedia of Type Strains, Phase III (KMG-III): the genomes of soil and plant-associated and newly described type strains.</title>
        <authorList>
            <person name="Whitman W."/>
        </authorList>
    </citation>
    <scope>NUCLEOTIDE SEQUENCE [LARGE SCALE GENOMIC DNA]</scope>
    <source>
        <strain evidence="5 6">CECT 8960</strain>
    </source>
</reference>
<dbReference type="RefSeq" id="WP_184810305.1">
    <property type="nucleotide sequence ID" value="NZ_JACHJQ010000002.1"/>
</dbReference>
<dbReference type="InterPro" id="IPR020946">
    <property type="entry name" value="Flavin_mOase-like"/>
</dbReference>
<dbReference type="SUPFAM" id="SSF51905">
    <property type="entry name" value="FAD/NAD(P)-binding domain"/>
    <property type="match status" value="2"/>
</dbReference>
<dbReference type="InterPro" id="IPR051209">
    <property type="entry name" value="FAD-bind_Monooxygenase_sf"/>
</dbReference>
<comment type="similarity">
    <text evidence="1">Belongs to the FAD-binding monooxygenase family.</text>
</comment>
<dbReference type="AlphaFoldDB" id="A0A7W7Q3U0"/>
<evidence type="ECO:0000256" key="3">
    <source>
        <dbReference type="ARBA" id="ARBA00022827"/>
    </source>
</evidence>
<evidence type="ECO:0000313" key="5">
    <source>
        <dbReference type="EMBL" id="MBB4906199.1"/>
    </source>
</evidence>
<dbReference type="EMBL" id="JACHJQ010000002">
    <property type="protein sequence ID" value="MBB4906199.1"/>
    <property type="molecule type" value="Genomic_DNA"/>
</dbReference>
<keyword evidence="6" id="KW-1185">Reference proteome</keyword>